<dbReference type="Proteomes" id="UP000224915">
    <property type="component" value="Unassembled WGS sequence"/>
</dbReference>
<dbReference type="RefSeq" id="WP_098468018.1">
    <property type="nucleotide sequence ID" value="NZ_PDJD01000001.1"/>
</dbReference>
<sequence length="221" mass="23433">MTQPHAVVLSGTGRYSDPWHPFPETSARIAAILREMGLSAEVVPTTPTAVAGLGELHLLVVDAGGGNAVDGPDPAWADAYARLEALLAGGVPLLGVHAGANTFTDLPAYRAALGGRWVPGLSFHPERGEATWHAIGHHPIVAGLETITSHDDERYSALEVAPGGTALLTHVEEGITHLSGWAREDRRGRAVYDSLGHYGPSYDAPDRAELLRREVAWLLAP</sequence>
<organism evidence="2 3">
    <name type="scientific">Serinibacter salmoneus</name>
    <dbReference type="NCBI Taxonomy" id="556530"/>
    <lineage>
        <taxon>Bacteria</taxon>
        <taxon>Bacillati</taxon>
        <taxon>Actinomycetota</taxon>
        <taxon>Actinomycetes</taxon>
        <taxon>Micrococcales</taxon>
        <taxon>Beutenbergiaceae</taxon>
        <taxon>Serinibacter</taxon>
    </lineage>
</organism>
<dbReference type="InterPro" id="IPR029010">
    <property type="entry name" value="ThuA-like"/>
</dbReference>
<dbReference type="SUPFAM" id="SSF52317">
    <property type="entry name" value="Class I glutamine amidotransferase-like"/>
    <property type="match status" value="1"/>
</dbReference>
<evidence type="ECO:0000259" key="1">
    <source>
        <dbReference type="Pfam" id="PF06283"/>
    </source>
</evidence>
<name>A0A2A9CYW8_9MICO</name>
<keyword evidence="3" id="KW-1185">Reference proteome</keyword>
<dbReference type="Pfam" id="PF06283">
    <property type="entry name" value="ThuA"/>
    <property type="match status" value="1"/>
</dbReference>
<accession>A0A2A9CYW8</accession>
<dbReference type="InterPro" id="IPR029062">
    <property type="entry name" value="Class_I_gatase-like"/>
</dbReference>
<reference evidence="2 3" key="1">
    <citation type="submission" date="2017-10" db="EMBL/GenBank/DDBJ databases">
        <title>Sequencing the genomes of 1000 actinobacteria strains.</title>
        <authorList>
            <person name="Klenk H.-P."/>
        </authorList>
    </citation>
    <scope>NUCLEOTIDE SEQUENCE [LARGE SCALE GENOMIC DNA]</scope>
    <source>
        <strain evidence="2 3">DSM 21801</strain>
    </source>
</reference>
<evidence type="ECO:0000313" key="2">
    <source>
        <dbReference type="EMBL" id="PFG18779.1"/>
    </source>
</evidence>
<comment type="caution">
    <text evidence="2">The sequence shown here is derived from an EMBL/GenBank/DDBJ whole genome shotgun (WGS) entry which is preliminary data.</text>
</comment>
<dbReference type="AlphaFoldDB" id="A0A2A9CYW8"/>
<feature type="domain" description="ThuA-like" evidence="1">
    <location>
        <begin position="24"/>
        <end position="217"/>
    </location>
</feature>
<dbReference type="Gene3D" id="3.40.50.880">
    <property type="match status" value="1"/>
</dbReference>
<dbReference type="OrthoDB" id="3350268at2"/>
<proteinExistence type="predicted"/>
<dbReference type="EMBL" id="PDJD01000001">
    <property type="protein sequence ID" value="PFG18779.1"/>
    <property type="molecule type" value="Genomic_DNA"/>
</dbReference>
<evidence type="ECO:0000313" key="3">
    <source>
        <dbReference type="Proteomes" id="UP000224915"/>
    </source>
</evidence>
<gene>
    <name evidence="2" type="ORF">ATL40_0322</name>
</gene>
<protein>
    <recommendedName>
        <fullName evidence="1">ThuA-like domain-containing protein</fullName>
    </recommendedName>
</protein>
<dbReference type="CDD" id="cd03128">
    <property type="entry name" value="GAT_1"/>
    <property type="match status" value="1"/>
</dbReference>